<keyword evidence="5" id="KW-0489">Methyltransferase</keyword>
<dbReference type="InterPro" id="IPR029063">
    <property type="entry name" value="SAM-dependent_MTases_sf"/>
</dbReference>
<keyword evidence="5" id="KW-0963">Cytoplasm</keyword>
<dbReference type="CDD" id="cd02440">
    <property type="entry name" value="AdoMet_MTases"/>
    <property type="match status" value="1"/>
</dbReference>
<feature type="transmembrane region" description="Helical" evidence="6">
    <location>
        <begin position="218"/>
        <end position="238"/>
    </location>
</feature>
<feature type="transmembrane region" description="Helical" evidence="6">
    <location>
        <begin position="90"/>
        <end position="115"/>
    </location>
</feature>
<dbReference type="InterPro" id="IPR007568">
    <property type="entry name" value="RTA1"/>
</dbReference>
<evidence type="ECO:0000313" key="9">
    <source>
        <dbReference type="Proteomes" id="UP000614610"/>
    </source>
</evidence>
<evidence type="ECO:0000256" key="3">
    <source>
        <dbReference type="ARBA" id="ARBA00022989"/>
    </source>
</evidence>
<name>A0A8H8VB52_ORBOL</name>
<evidence type="ECO:0000313" key="8">
    <source>
        <dbReference type="EMBL" id="KAF3212525.1"/>
    </source>
</evidence>
<organism evidence="8 9">
    <name type="scientific">Orbilia oligospora</name>
    <name type="common">Nematode-trapping fungus</name>
    <name type="synonym">Arthrobotrys oligospora</name>
    <dbReference type="NCBI Taxonomy" id="2813651"/>
    <lineage>
        <taxon>Eukaryota</taxon>
        <taxon>Fungi</taxon>
        <taxon>Dikarya</taxon>
        <taxon>Ascomycota</taxon>
        <taxon>Pezizomycotina</taxon>
        <taxon>Orbiliomycetes</taxon>
        <taxon>Orbiliales</taxon>
        <taxon>Orbiliaceae</taxon>
        <taxon>Orbilia</taxon>
    </lineage>
</organism>
<comment type="subcellular location">
    <subcellularLocation>
        <location evidence="5">Cytoplasm</location>
    </subcellularLocation>
    <subcellularLocation>
        <location evidence="1">Membrane</location>
        <topology evidence="1">Multi-pass membrane protein</topology>
    </subcellularLocation>
</comment>
<evidence type="ECO:0000256" key="6">
    <source>
        <dbReference type="SAM" id="Phobius"/>
    </source>
</evidence>
<comment type="function">
    <text evidence="5">S-adenosyl-L-methionine-dependent protein-lysine N-methyltransferase that mono- and dimethylates elongation factor 1-alpha at 'Lys-316'. May play a role in intracellular transport.</text>
</comment>
<feature type="transmembrane region" description="Helical" evidence="6">
    <location>
        <begin position="177"/>
        <end position="197"/>
    </location>
</feature>
<evidence type="ECO:0000259" key="7">
    <source>
        <dbReference type="Pfam" id="PF13847"/>
    </source>
</evidence>
<feature type="transmembrane region" description="Helical" evidence="6">
    <location>
        <begin position="56"/>
        <end position="75"/>
    </location>
</feature>
<gene>
    <name evidence="5" type="primary">EFM4</name>
    <name evidence="8" type="ORF">TWF679_005716</name>
</gene>
<evidence type="ECO:0000256" key="2">
    <source>
        <dbReference type="ARBA" id="ARBA00022692"/>
    </source>
</evidence>
<dbReference type="Gene3D" id="3.40.50.150">
    <property type="entry name" value="Vaccinia Virus protein VP39"/>
    <property type="match status" value="1"/>
</dbReference>
<accession>A0A8H8VB52</accession>
<dbReference type="GO" id="GO:0016279">
    <property type="term" value="F:protein-lysine N-methyltransferase activity"/>
    <property type="evidence" value="ECO:0007669"/>
    <property type="project" value="UniProtKB-UniRule"/>
</dbReference>
<evidence type="ECO:0000256" key="5">
    <source>
        <dbReference type="HAMAP-Rule" id="MF_03188"/>
    </source>
</evidence>
<dbReference type="GO" id="GO:0016020">
    <property type="term" value="C:membrane"/>
    <property type="evidence" value="ECO:0007669"/>
    <property type="project" value="UniProtKB-SubCell"/>
</dbReference>
<evidence type="ECO:0000256" key="4">
    <source>
        <dbReference type="ARBA" id="ARBA00023136"/>
    </source>
</evidence>
<dbReference type="AlphaFoldDB" id="A0A8H8VB52"/>
<dbReference type="Proteomes" id="UP000614610">
    <property type="component" value="Unassembled WGS sequence"/>
</dbReference>
<comment type="similarity">
    <text evidence="5">Belongs to the class I-like SAM-binding methyltransferase superfamily. EFM4 family.</text>
</comment>
<comment type="caution">
    <text evidence="8">The sequence shown here is derived from an EMBL/GenBank/DDBJ whole genome shotgun (WGS) entry which is preliminary data.</text>
</comment>
<dbReference type="Pfam" id="PF13847">
    <property type="entry name" value="Methyltransf_31"/>
    <property type="match status" value="1"/>
</dbReference>
<feature type="domain" description="Methyltransferase" evidence="7">
    <location>
        <begin position="355"/>
        <end position="504"/>
    </location>
</feature>
<dbReference type="PANTHER" id="PTHR31465:SF15">
    <property type="entry name" value="LIPID TRANSPORTER ATNI-RELATED"/>
    <property type="match status" value="1"/>
</dbReference>
<evidence type="ECO:0000256" key="1">
    <source>
        <dbReference type="ARBA" id="ARBA00004141"/>
    </source>
</evidence>
<dbReference type="HAMAP" id="MF_03188">
    <property type="entry name" value="Methyltr_EFM4"/>
    <property type="match status" value="1"/>
</dbReference>
<dbReference type="EMBL" id="WIWT01000029">
    <property type="protein sequence ID" value="KAF3212525.1"/>
    <property type="molecule type" value="Genomic_DNA"/>
</dbReference>
<dbReference type="GO" id="GO:0032259">
    <property type="term" value="P:methylation"/>
    <property type="evidence" value="ECO:0007669"/>
    <property type="project" value="UniProtKB-KW"/>
</dbReference>
<dbReference type="GO" id="GO:0016192">
    <property type="term" value="P:vesicle-mediated transport"/>
    <property type="evidence" value="ECO:0007669"/>
    <property type="project" value="UniProtKB-UniRule"/>
</dbReference>
<keyword evidence="5" id="KW-0813">Transport</keyword>
<keyword evidence="5" id="KW-0808">Transferase</keyword>
<keyword evidence="3 6" id="KW-1133">Transmembrane helix</keyword>
<keyword evidence="2 6" id="KW-0812">Transmembrane</keyword>
<sequence>MGFDCSSYDFTSPDSQTIFLYCPSLPAATFFTVVFGLSALIHIFQAFYHHKWRLSWVIILGAAWETTSFGLRAAATQNPFSKGLLIPSSILVYLSPLLINAYAYMVLGRMVWYYLQDKRVASIQAKWLTVIFVWLDIVAFLVQLVGASMASFQDTDSNSTEQERIDAAKGVKLGLNIYMGGIGFQLFWILIFSVFAWRFRVKAVNERNQGNGIHRDSSWKRLLIILYFTLLMITIRIIFRLVEFSAGSLNTKLTMTEWYFYVLEATPMATACLTWNIFHPGRFLTFAMFSSESQDETHLTPSALGTKAHWDSLYALELTNHSSNPSDIGTVWFSDSDCESRIYQYLTSDDLSLSPTTTFLDVGTGNGHLLFSLLEDGDFEGNGMVGVDYSEGSVELAKNIAEQTPNAEGVKFFRLDIIKSSTELDFFGSRIAEEGGFDVILDKGTFDAISLSDEMLDDGSGRRIYEVYPEKVAKWLKPEGGIMLITSCNWTEDELVKKMTTGNSGLEKMGRIKYPEFTFGGKKGSTVCTVAFRRKA</sequence>
<dbReference type="Pfam" id="PF04479">
    <property type="entry name" value="RTA1"/>
    <property type="match status" value="1"/>
</dbReference>
<dbReference type="InterPro" id="IPR026635">
    <property type="entry name" value="Efm4/METTL10"/>
</dbReference>
<feature type="transmembrane region" description="Helical" evidence="6">
    <location>
        <begin position="18"/>
        <end position="44"/>
    </location>
</feature>
<keyword evidence="4 6" id="KW-0472">Membrane</keyword>
<dbReference type="InterPro" id="IPR025714">
    <property type="entry name" value="Methyltranfer_dom"/>
</dbReference>
<proteinExistence type="inferred from homology"/>
<dbReference type="SUPFAM" id="SSF53335">
    <property type="entry name" value="S-adenosyl-L-methionine-dependent methyltransferases"/>
    <property type="match status" value="1"/>
</dbReference>
<reference evidence="8" key="1">
    <citation type="submission" date="2019-06" db="EMBL/GenBank/DDBJ databases">
        <authorList>
            <person name="Palmer J.M."/>
        </authorList>
    </citation>
    <scope>NUCLEOTIDE SEQUENCE</scope>
    <source>
        <strain evidence="8">TWF679</strain>
    </source>
</reference>
<dbReference type="OrthoDB" id="5384040at2759"/>
<dbReference type="PANTHER" id="PTHR31465">
    <property type="entry name" value="PROTEIN RTA1-RELATED"/>
    <property type="match status" value="1"/>
</dbReference>
<dbReference type="EC" id="2.1.1.-" evidence="5"/>
<protein>
    <recommendedName>
        <fullName evidence="5">Protein-lysine N-methyltransferase EFM4</fullName>
        <ecNumber evidence="5">2.1.1.-</ecNumber>
    </recommendedName>
    <alternativeName>
        <fullName evidence="5">Elongation factor methyltransferase 4</fullName>
    </alternativeName>
</protein>
<feature type="transmembrane region" description="Helical" evidence="6">
    <location>
        <begin position="127"/>
        <end position="150"/>
    </location>
</feature>
<dbReference type="GO" id="GO:0005737">
    <property type="term" value="C:cytoplasm"/>
    <property type="evidence" value="ECO:0007669"/>
    <property type="project" value="UniProtKB-SubCell"/>
</dbReference>
<keyword evidence="5" id="KW-0949">S-adenosyl-L-methionine</keyword>